<keyword evidence="4" id="KW-0233">DNA recombination</keyword>
<evidence type="ECO:0000313" key="6">
    <source>
        <dbReference type="EMBL" id="ADL54771.1"/>
    </source>
</evidence>
<dbReference type="PANTHER" id="PTHR30629:SF2">
    <property type="entry name" value="PROPHAGE INTEGRASE INTS-RELATED"/>
    <property type="match status" value="1"/>
</dbReference>
<evidence type="ECO:0000256" key="3">
    <source>
        <dbReference type="ARBA" id="ARBA00023125"/>
    </source>
</evidence>
<dbReference type="InterPro" id="IPR025166">
    <property type="entry name" value="Integrase_DNA_bind_dom"/>
</dbReference>
<dbReference type="InterPro" id="IPR010998">
    <property type="entry name" value="Integrase_recombinase_N"/>
</dbReference>
<dbReference type="HOGENOM" id="CLU_027562_0_4_4"/>
<dbReference type="SUPFAM" id="SSF56349">
    <property type="entry name" value="DNA breaking-rejoining enzymes"/>
    <property type="match status" value="1"/>
</dbReference>
<dbReference type="Gene3D" id="3.30.160.390">
    <property type="entry name" value="Integrase, DNA-binding domain"/>
    <property type="match status" value="1"/>
</dbReference>
<dbReference type="GO" id="GO:0015074">
    <property type="term" value="P:DNA integration"/>
    <property type="evidence" value="ECO:0007669"/>
    <property type="project" value="UniProtKB-KW"/>
</dbReference>
<dbReference type="PROSITE" id="PS51898">
    <property type="entry name" value="TYR_RECOMBINASE"/>
    <property type="match status" value="1"/>
</dbReference>
<dbReference type="InterPro" id="IPR011010">
    <property type="entry name" value="DNA_brk_join_enz"/>
</dbReference>
<dbReference type="GO" id="GO:0003677">
    <property type="term" value="F:DNA binding"/>
    <property type="evidence" value="ECO:0007669"/>
    <property type="project" value="UniProtKB-KW"/>
</dbReference>
<sequence>MITSLSIKAALAKAIKDKADVFLSDDTGQRLGWRLQLRCLPSGSATWIFRYTHNGKRYQINLGTFPSFDIQTARTTASHYAAIYKENTDVLGKLRADEQAKQAAIDFEQEKLAAIDEQRKQRDEYTLSKLMTVYVNYLKKQNKIKSANDVISLSKHLAPISNKPASEISKRDLVTVQRTLLDMGKGRTANKLRSFVSAAYALTLRAESDSSAPESALDFATTGGVNSNPAAQLAVAKGFNGTSDRVLTDKELFQLLEEAKHGGAAGLAIRATVFLAGQRMAQLLRGTVTDIEDNFLTLLDPKGKREEPRRHPIPLEGMADIIISEAVTRAQSLDTKWLFSSTGKVKLNPDTVTTYVSGISTKFVESGVSSTPFKLADLRRTLETRMAGLKIPKDIRAQLMSHGLGGIQSRHYDRHEYEEEKREALNTLHAWLRSLNNPKNAVSKDA</sequence>
<dbReference type="eggNOG" id="COG0582">
    <property type="taxonomic scope" value="Bacteria"/>
</dbReference>
<dbReference type="OrthoDB" id="8556969at2"/>
<keyword evidence="3" id="KW-0238">DNA-binding</keyword>
<dbReference type="InterPro" id="IPR050808">
    <property type="entry name" value="Phage_Integrase"/>
</dbReference>
<dbReference type="Gene3D" id="1.10.443.10">
    <property type="entry name" value="Intergrase catalytic core"/>
    <property type="match status" value="1"/>
</dbReference>
<feature type="domain" description="Tyr recombinase" evidence="5">
    <location>
        <begin position="242"/>
        <end position="426"/>
    </location>
</feature>
<dbReference type="STRING" id="395494.Galf_0734"/>
<keyword evidence="7" id="KW-1185">Reference proteome</keyword>
<evidence type="ECO:0000256" key="4">
    <source>
        <dbReference type="ARBA" id="ARBA00023172"/>
    </source>
</evidence>
<dbReference type="EMBL" id="CP002159">
    <property type="protein sequence ID" value="ADL54771.1"/>
    <property type="molecule type" value="Genomic_DNA"/>
</dbReference>
<dbReference type="InterPro" id="IPR038488">
    <property type="entry name" value="Integrase_DNA-bd_sf"/>
</dbReference>
<dbReference type="PANTHER" id="PTHR30629">
    <property type="entry name" value="PROPHAGE INTEGRASE"/>
    <property type="match status" value="1"/>
</dbReference>
<evidence type="ECO:0000256" key="1">
    <source>
        <dbReference type="ARBA" id="ARBA00008857"/>
    </source>
</evidence>
<dbReference type="InterPro" id="IPR013762">
    <property type="entry name" value="Integrase-like_cat_sf"/>
</dbReference>
<dbReference type="InterPro" id="IPR002104">
    <property type="entry name" value="Integrase_catalytic"/>
</dbReference>
<comment type="similarity">
    <text evidence="1">Belongs to the 'phage' integrase family.</text>
</comment>
<dbReference type="Gene3D" id="1.10.150.130">
    <property type="match status" value="1"/>
</dbReference>
<reference evidence="6 7" key="1">
    <citation type="submission" date="2010-08" db="EMBL/GenBank/DDBJ databases">
        <title>Complete sequence of Gallionella capsiferriformans ES-2.</title>
        <authorList>
            <consortium name="US DOE Joint Genome Institute"/>
            <person name="Lucas S."/>
            <person name="Copeland A."/>
            <person name="Lapidus A."/>
            <person name="Cheng J.-F."/>
            <person name="Bruce D."/>
            <person name="Goodwin L."/>
            <person name="Pitluck S."/>
            <person name="Chertkov O."/>
            <person name="Davenport K.W."/>
            <person name="Detter J.C."/>
            <person name="Han C."/>
            <person name="Tapia R."/>
            <person name="Land M."/>
            <person name="Hauser L."/>
            <person name="Chang Y.-J."/>
            <person name="Jeffries C."/>
            <person name="Kyrpides N."/>
            <person name="Ivanova N."/>
            <person name="Mikhailova N."/>
            <person name="Shelobolina E.S."/>
            <person name="Picardal F."/>
            <person name="Roden E."/>
            <person name="Emerson D."/>
            <person name="Woyke T."/>
        </authorList>
    </citation>
    <scope>NUCLEOTIDE SEQUENCE [LARGE SCALE GENOMIC DNA]</scope>
    <source>
        <strain evidence="6 7">ES-2</strain>
    </source>
</reference>
<evidence type="ECO:0000313" key="7">
    <source>
        <dbReference type="Proteomes" id="UP000001235"/>
    </source>
</evidence>
<dbReference type="RefSeq" id="WP_013292712.1">
    <property type="nucleotide sequence ID" value="NC_014394.1"/>
</dbReference>
<proteinExistence type="inferred from homology"/>
<evidence type="ECO:0000259" key="5">
    <source>
        <dbReference type="PROSITE" id="PS51898"/>
    </source>
</evidence>
<accession>D9SDL4</accession>
<dbReference type="AlphaFoldDB" id="D9SDL4"/>
<dbReference type="Pfam" id="PF13356">
    <property type="entry name" value="Arm-DNA-bind_3"/>
    <property type="match status" value="1"/>
</dbReference>
<keyword evidence="2" id="KW-0229">DNA integration</keyword>
<protein>
    <submittedName>
        <fullName evidence="6">Integrase family protein</fullName>
    </submittedName>
</protein>
<evidence type="ECO:0000256" key="2">
    <source>
        <dbReference type="ARBA" id="ARBA00022908"/>
    </source>
</evidence>
<gene>
    <name evidence="6" type="ordered locus">Galf_0734</name>
</gene>
<dbReference type="Proteomes" id="UP000001235">
    <property type="component" value="Chromosome"/>
</dbReference>
<name>D9SDL4_GALCS</name>
<dbReference type="KEGG" id="gca:Galf_0734"/>
<organism evidence="6 7">
    <name type="scientific">Gallionella capsiferriformans (strain ES-2)</name>
    <name type="common">Gallionella ferruginea capsiferriformans (strain ES-2)</name>
    <dbReference type="NCBI Taxonomy" id="395494"/>
    <lineage>
        <taxon>Bacteria</taxon>
        <taxon>Pseudomonadati</taxon>
        <taxon>Pseudomonadota</taxon>
        <taxon>Betaproteobacteria</taxon>
        <taxon>Nitrosomonadales</taxon>
        <taxon>Gallionellaceae</taxon>
        <taxon>Gallionella</taxon>
    </lineage>
</organism>
<dbReference type="GO" id="GO:0006310">
    <property type="term" value="P:DNA recombination"/>
    <property type="evidence" value="ECO:0007669"/>
    <property type="project" value="UniProtKB-KW"/>
</dbReference>